<sequence length="172" mass="18190">MAGTLPIPIRFRVPAGWQDADPDEAGAPNAAFVAVHPGSQQPGSLASITLDGDYRPDPATLSDIADESVGALGQVARAVEVTQRSEFGTSESPGVGQVLSFSVVVGESERELFQCQIYLSMVDTEDPEQRVVVRLVLTANPEQFQILLDDFQAFVASVRADPDGGESDSTVG</sequence>
<proteinExistence type="predicted"/>
<dbReference type="Proteomes" id="UP000569329">
    <property type="component" value="Unassembled WGS sequence"/>
</dbReference>
<keyword evidence="2" id="KW-1185">Reference proteome</keyword>
<protein>
    <recommendedName>
        <fullName evidence="3">DUF1795 domain-containing protein</fullName>
    </recommendedName>
</protein>
<dbReference type="EMBL" id="JACGWZ010000001">
    <property type="protein sequence ID" value="MBA8822764.1"/>
    <property type="molecule type" value="Genomic_DNA"/>
</dbReference>
<gene>
    <name evidence="1" type="ORF">FHX42_000093</name>
</gene>
<dbReference type="AlphaFoldDB" id="A0A839DMN0"/>
<accession>A0A839DMN0</accession>
<dbReference type="RefSeq" id="WP_182542116.1">
    <property type="nucleotide sequence ID" value="NZ_JACGWZ010000001.1"/>
</dbReference>
<name>A0A839DMN0_9PSEU</name>
<evidence type="ECO:0008006" key="3">
    <source>
        <dbReference type="Google" id="ProtNLM"/>
    </source>
</evidence>
<comment type="caution">
    <text evidence="1">The sequence shown here is derived from an EMBL/GenBank/DDBJ whole genome shotgun (WGS) entry which is preliminary data.</text>
</comment>
<dbReference type="Gene3D" id="3.40.1000.10">
    <property type="entry name" value="Mog1/PsbP, alpha/beta/alpha sandwich"/>
    <property type="match status" value="1"/>
</dbReference>
<evidence type="ECO:0000313" key="1">
    <source>
        <dbReference type="EMBL" id="MBA8822764.1"/>
    </source>
</evidence>
<organism evidence="1 2">
    <name type="scientific">Halosaccharopolyspora lacisalsi</name>
    <dbReference type="NCBI Taxonomy" id="1000566"/>
    <lineage>
        <taxon>Bacteria</taxon>
        <taxon>Bacillati</taxon>
        <taxon>Actinomycetota</taxon>
        <taxon>Actinomycetes</taxon>
        <taxon>Pseudonocardiales</taxon>
        <taxon>Pseudonocardiaceae</taxon>
        <taxon>Halosaccharopolyspora</taxon>
    </lineage>
</organism>
<reference evidence="1 2" key="1">
    <citation type="submission" date="2020-07" db="EMBL/GenBank/DDBJ databases">
        <title>Sequencing the genomes of 1000 actinobacteria strains.</title>
        <authorList>
            <person name="Klenk H.-P."/>
        </authorList>
    </citation>
    <scope>NUCLEOTIDE SEQUENCE [LARGE SCALE GENOMIC DNA]</scope>
    <source>
        <strain evidence="1 2">DSM 45975</strain>
    </source>
</reference>
<evidence type="ECO:0000313" key="2">
    <source>
        <dbReference type="Proteomes" id="UP000569329"/>
    </source>
</evidence>